<evidence type="ECO:0000313" key="6">
    <source>
        <dbReference type="EMBL" id="VFT85642.1"/>
    </source>
</evidence>
<dbReference type="Proteomes" id="UP000332933">
    <property type="component" value="Unassembled WGS sequence"/>
</dbReference>
<protein>
    <submittedName>
        <fullName evidence="6">Aste57867_8756 protein</fullName>
    </submittedName>
</protein>
<evidence type="ECO:0000256" key="2">
    <source>
        <dbReference type="SAM" id="Coils"/>
    </source>
</evidence>
<evidence type="ECO:0000256" key="3">
    <source>
        <dbReference type="SAM" id="MobiDB-lite"/>
    </source>
</evidence>
<dbReference type="PANTHER" id="PTHR21694:SF18">
    <property type="entry name" value="COILED-COIL DOMAIN-CONTAINING PROTEIN 63"/>
    <property type="match status" value="1"/>
</dbReference>
<keyword evidence="1 2" id="KW-0175">Coiled coil</keyword>
<dbReference type="PANTHER" id="PTHR21694">
    <property type="entry name" value="COILED-COIL DOMAIN-CONTAINING PROTEIN 63"/>
    <property type="match status" value="1"/>
</dbReference>
<gene>
    <name evidence="6" type="primary">Aste57867_8756</name>
    <name evidence="5" type="ORF">As57867_008722</name>
    <name evidence="6" type="ORF">ASTE57867_8756</name>
</gene>
<organism evidence="6 7">
    <name type="scientific">Aphanomyces stellatus</name>
    <dbReference type="NCBI Taxonomy" id="120398"/>
    <lineage>
        <taxon>Eukaryota</taxon>
        <taxon>Sar</taxon>
        <taxon>Stramenopiles</taxon>
        <taxon>Oomycota</taxon>
        <taxon>Saprolegniomycetes</taxon>
        <taxon>Saprolegniales</taxon>
        <taxon>Verrucalvaceae</taxon>
        <taxon>Aphanomyces</taxon>
    </lineage>
</organism>
<keyword evidence="7" id="KW-1185">Reference proteome</keyword>
<feature type="region of interest" description="Disordered" evidence="3">
    <location>
        <begin position="403"/>
        <end position="445"/>
    </location>
</feature>
<evidence type="ECO:0000313" key="7">
    <source>
        <dbReference type="Proteomes" id="UP000332933"/>
    </source>
</evidence>
<feature type="compositionally biased region" description="Acidic residues" evidence="3">
    <location>
        <begin position="419"/>
        <end position="445"/>
    </location>
</feature>
<dbReference type="OrthoDB" id="66634at2759"/>
<evidence type="ECO:0000313" key="5">
    <source>
        <dbReference type="EMBL" id="KAF0700702.1"/>
    </source>
</evidence>
<feature type="domain" description="ODAD1 central coiled coil region" evidence="4">
    <location>
        <begin position="70"/>
        <end position="333"/>
    </location>
</feature>
<evidence type="ECO:0000259" key="4">
    <source>
        <dbReference type="Pfam" id="PF21773"/>
    </source>
</evidence>
<feature type="coiled-coil region" evidence="2">
    <location>
        <begin position="255"/>
        <end position="282"/>
    </location>
</feature>
<reference evidence="6 7" key="1">
    <citation type="submission" date="2019-03" db="EMBL/GenBank/DDBJ databases">
        <authorList>
            <person name="Gaulin E."/>
            <person name="Dumas B."/>
        </authorList>
    </citation>
    <scope>NUCLEOTIDE SEQUENCE [LARGE SCALE GENOMIC DNA]</scope>
    <source>
        <strain evidence="6">CBS 568.67</strain>
    </source>
</reference>
<name>A0A485KL24_9STRA</name>
<dbReference type="Pfam" id="PF21773">
    <property type="entry name" value="ODAD1_CC"/>
    <property type="match status" value="1"/>
</dbReference>
<accession>A0A485KL24</accession>
<reference evidence="5" key="2">
    <citation type="submission" date="2019-06" db="EMBL/GenBank/DDBJ databases">
        <title>Genomics analysis of Aphanomyces spp. identifies a new class of oomycete effector associated with host adaptation.</title>
        <authorList>
            <person name="Gaulin E."/>
        </authorList>
    </citation>
    <scope>NUCLEOTIDE SEQUENCE</scope>
    <source>
        <strain evidence="5">CBS 578.67</strain>
    </source>
</reference>
<evidence type="ECO:0000256" key="1">
    <source>
        <dbReference type="ARBA" id="ARBA00023054"/>
    </source>
</evidence>
<dbReference type="InterPro" id="IPR051876">
    <property type="entry name" value="ODA-DC/CCD"/>
</dbReference>
<dbReference type="InterPro" id="IPR049258">
    <property type="entry name" value="ODAD1_CC"/>
</dbReference>
<sequence>MVVLECHHGAQAALAKVRAEGDYILIKIEMEKKELETTVAEIAAAKAQIAALHAAKRDDAPVGPTTDLHKHVQLLQHHEARQNSHLCEDLTKIAAMRQCIDDARRVRKDAAAADAEAQRKAALVEARMAATMVETNELKHKDAALVESIRRVQIEMEEDAARFLAEKKLLSDVLHKPTPVARVTQKPVVEYSKKNNLSWLRARNRVVLVKRTESLETKKDLLDTLLATTKSTDVRVFLKDYLRMEDAKADVCKTIEHQSNANAALQAAIRDLEMEKRKLQGHDVHSVDGLNPYCEDIRNDIHRSRDVAAKLMADARHLDSTAKGLFEPLQQLYDLTHPSPTAASDDASTMNASNVLARLASIEERVTEKVLSKIAAECAAGGSNKWQDSASLVRLLQARGVLKSAHDPSPNNLPSIGVDSDDDDDAADEEDDEGDPPIVNDDDDDIKADTSAVVHPTVIHSSDLWHTLTERHAAAAAAAAVTASHHNTRRTMIASHRQTVVEKELASESAMVALKKLG</sequence>
<dbReference type="AlphaFoldDB" id="A0A485KL24"/>
<proteinExistence type="predicted"/>
<dbReference type="EMBL" id="CAADRA010005135">
    <property type="protein sequence ID" value="VFT85642.1"/>
    <property type="molecule type" value="Genomic_DNA"/>
</dbReference>
<dbReference type="EMBL" id="VJMH01005114">
    <property type="protein sequence ID" value="KAF0700702.1"/>
    <property type="molecule type" value="Genomic_DNA"/>
</dbReference>